<protein>
    <submittedName>
        <fullName evidence="1">Uncharacterized protein</fullName>
    </submittedName>
</protein>
<dbReference type="Proteomes" id="UP000600547">
    <property type="component" value="Unassembled WGS sequence"/>
</dbReference>
<comment type="caution">
    <text evidence="1">The sequence shown here is derived from an EMBL/GenBank/DDBJ whole genome shotgun (WGS) entry which is preliminary data.</text>
</comment>
<reference evidence="2" key="1">
    <citation type="journal article" date="2019" name="Int. J. Syst. Evol. Microbiol.">
        <title>The Global Catalogue of Microorganisms (GCM) 10K type strain sequencing project: providing services to taxonomists for standard genome sequencing and annotation.</title>
        <authorList>
            <consortium name="The Broad Institute Genomics Platform"/>
            <consortium name="The Broad Institute Genome Sequencing Center for Infectious Disease"/>
            <person name="Wu L."/>
            <person name="Ma J."/>
        </authorList>
    </citation>
    <scope>NUCLEOTIDE SEQUENCE [LARGE SCALE GENOMIC DNA]</scope>
    <source>
        <strain evidence="2">JCM 31047</strain>
    </source>
</reference>
<name>A0A8H9L7K4_9DEIO</name>
<sequence length="122" mass="13514">MSETQLMTEIEEVLGKFDAVLVENRCVAEYAQLRLHGGCYLSRAQSEEIAKDVAQALVKAGFEPYRLLRLDFGVWSTTLHKGKTDVAFSVEPLALDVGQKYAADQQAGYRSKLTLSLSATEK</sequence>
<evidence type="ECO:0000313" key="1">
    <source>
        <dbReference type="EMBL" id="GGM54434.1"/>
    </source>
</evidence>
<gene>
    <name evidence="1" type="ORF">GCM10008956_32900</name>
</gene>
<keyword evidence="2" id="KW-1185">Reference proteome</keyword>
<dbReference type="EMBL" id="BMQG01000015">
    <property type="protein sequence ID" value="GGM54434.1"/>
    <property type="molecule type" value="Genomic_DNA"/>
</dbReference>
<organism evidence="1 2">
    <name type="scientific">Deinococcus arenae</name>
    <dbReference type="NCBI Taxonomy" id="1452751"/>
    <lineage>
        <taxon>Bacteria</taxon>
        <taxon>Thermotogati</taxon>
        <taxon>Deinococcota</taxon>
        <taxon>Deinococci</taxon>
        <taxon>Deinococcales</taxon>
        <taxon>Deinococcaceae</taxon>
        <taxon>Deinococcus</taxon>
    </lineage>
</organism>
<accession>A0A8H9L7K4</accession>
<evidence type="ECO:0000313" key="2">
    <source>
        <dbReference type="Proteomes" id="UP000600547"/>
    </source>
</evidence>
<dbReference type="AlphaFoldDB" id="A0A8H9L7K4"/>
<proteinExistence type="predicted"/>